<dbReference type="Gene3D" id="1.10.238.200">
    <property type="entry name" value="Cullin, PONY binding domain"/>
    <property type="match status" value="1"/>
</dbReference>
<keyword evidence="5" id="KW-1185">Reference proteome</keyword>
<keyword evidence="1" id="KW-0833">Ubl conjugation pathway</keyword>
<dbReference type="SUPFAM" id="SSF46934">
    <property type="entry name" value="UBA-like"/>
    <property type="match status" value="1"/>
</dbReference>
<dbReference type="Gene3D" id="1.10.8.10">
    <property type="entry name" value="DNA helicase RuvA subunit, C-terminal domain"/>
    <property type="match status" value="1"/>
</dbReference>
<evidence type="ECO:0000256" key="2">
    <source>
        <dbReference type="RuleBase" id="RU410713"/>
    </source>
</evidence>
<dbReference type="InterPro" id="IPR042460">
    <property type="entry name" value="DCN1-like_PONY"/>
</dbReference>
<dbReference type="OrthoDB" id="27198at2759"/>
<dbReference type="InterPro" id="IPR005176">
    <property type="entry name" value="PONY_dom"/>
</dbReference>
<dbReference type="Proteomes" id="UP001152885">
    <property type="component" value="Unassembled WGS sequence"/>
</dbReference>
<dbReference type="Pfam" id="PF03556">
    <property type="entry name" value="Cullin_binding"/>
    <property type="match status" value="1"/>
</dbReference>
<name>A0A9W4TXL5_9ASCO</name>
<proteinExistence type="predicted"/>
<dbReference type="PROSITE" id="PS51229">
    <property type="entry name" value="DCUN1"/>
    <property type="match status" value="1"/>
</dbReference>
<sequence>MVNKAQLKTQFIELTQVSNTTATKYLENAKYDLGTAIDKYFSKHPNNHHKSETIIKIPHDSKLIKLFDKYKSDEKNDIIDIDGTISYLEDLNIQPEDFKALIIAFLLKSPKMGVFNKSNFIGIWSNLNINNLEGMKSYINKYESSILMTNFDTFKKIYQFAFKFSVELENQKLLEIETCIDYWNLLIPKILKIEEVNTDLDEGKINERVEQWYTFLKEYEKKSLTFDSWSMFYSFLIEIIFKDPEGFNDYDEMAAWPSIIDEYIEYLHDNKLLN</sequence>
<dbReference type="Pfam" id="PF14555">
    <property type="entry name" value="UBA_4"/>
    <property type="match status" value="1"/>
</dbReference>
<evidence type="ECO:0000313" key="4">
    <source>
        <dbReference type="EMBL" id="CAI5758197.1"/>
    </source>
</evidence>
<dbReference type="GO" id="GO:0045116">
    <property type="term" value="P:protein neddylation"/>
    <property type="evidence" value="ECO:0007669"/>
    <property type="project" value="TreeGrafter"/>
</dbReference>
<dbReference type="Gene3D" id="1.10.238.10">
    <property type="entry name" value="EF-hand"/>
    <property type="match status" value="1"/>
</dbReference>
<dbReference type="InterPro" id="IPR014764">
    <property type="entry name" value="DCN-prot"/>
</dbReference>
<comment type="caution">
    <text evidence="4">The sequence shown here is derived from an EMBL/GenBank/DDBJ whole genome shotgun (WGS) entry which is preliminary data.</text>
</comment>
<dbReference type="InterPro" id="IPR009060">
    <property type="entry name" value="UBA-like_sf"/>
</dbReference>
<feature type="domain" description="DCUN1" evidence="3">
    <location>
        <begin position="58"/>
        <end position="268"/>
    </location>
</feature>
<organism evidence="4 5">
    <name type="scientific">Candida verbasci</name>
    <dbReference type="NCBI Taxonomy" id="1227364"/>
    <lineage>
        <taxon>Eukaryota</taxon>
        <taxon>Fungi</taxon>
        <taxon>Dikarya</taxon>
        <taxon>Ascomycota</taxon>
        <taxon>Saccharomycotina</taxon>
        <taxon>Pichiomycetes</taxon>
        <taxon>Debaryomycetaceae</taxon>
        <taxon>Candida/Lodderomyces clade</taxon>
        <taxon>Candida</taxon>
    </lineage>
</organism>
<evidence type="ECO:0000313" key="5">
    <source>
        <dbReference type="Proteomes" id="UP001152885"/>
    </source>
</evidence>
<dbReference type="PANTHER" id="PTHR12281:SF31">
    <property type="entry name" value="DCN1-LIKE PROTEIN 3"/>
    <property type="match status" value="1"/>
</dbReference>
<dbReference type="GO" id="GO:0032182">
    <property type="term" value="F:ubiquitin-like protein binding"/>
    <property type="evidence" value="ECO:0007669"/>
    <property type="project" value="TreeGrafter"/>
</dbReference>
<dbReference type="GO" id="GO:0097602">
    <property type="term" value="F:cullin family protein binding"/>
    <property type="evidence" value="ECO:0007669"/>
    <property type="project" value="TreeGrafter"/>
</dbReference>
<dbReference type="AlphaFoldDB" id="A0A9W4TXL5"/>
<dbReference type="PANTHER" id="PTHR12281">
    <property type="entry name" value="RP42 RELATED"/>
    <property type="match status" value="1"/>
</dbReference>
<comment type="function">
    <text evidence="2">Neddylation of cullins play an essential role in the regulation of SCF-type complexes activity.</text>
</comment>
<dbReference type="GO" id="GO:0000151">
    <property type="term" value="C:ubiquitin ligase complex"/>
    <property type="evidence" value="ECO:0007669"/>
    <property type="project" value="TreeGrafter"/>
</dbReference>
<protein>
    <recommendedName>
        <fullName evidence="2">Defective in cullin neddylation protein</fullName>
    </recommendedName>
</protein>
<gene>
    <name evidence="4" type="ORF">CANVERA_P2710</name>
</gene>
<dbReference type="EMBL" id="CANTUO010000002">
    <property type="protein sequence ID" value="CAI5758197.1"/>
    <property type="molecule type" value="Genomic_DNA"/>
</dbReference>
<accession>A0A9W4TXL5</accession>
<reference evidence="4" key="1">
    <citation type="submission" date="2022-12" db="EMBL/GenBank/DDBJ databases">
        <authorList>
            <person name="Brejova B."/>
        </authorList>
    </citation>
    <scope>NUCLEOTIDE SEQUENCE</scope>
</reference>
<dbReference type="GO" id="GO:0031624">
    <property type="term" value="F:ubiquitin conjugating enzyme binding"/>
    <property type="evidence" value="ECO:0007669"/>
    <property type="project" value="TreeGrafter"/>
</dbReference>
<evidence type="ECO:0000259" key="3">
    <source>
        <dbReference type="PROSITE" id="PS51229"/>
    </source>
</evidence>
<evidence type="ECO:0000256" key="1">
    <source>
        <dbReference type="ARBA" id="ARBA00022786"/>
    </source>
</evidence>